<keyword evidence="3" id="KW-0812">Transmembrane</keyword>
<dbReference type="Gene3D" id="3.40.33.10">
    <property type="entry name" value="CAP"/>
    <property type="match status" value="1"/>
</dbReference>
<dbReference type="AlphaFoldDB" id="A0A0Q5U817"/>
<dbReference type="OrthoDB" id="337038at2759"/>
<reference evidence="4 5" key="1">
    <citation type="journal article" date="2007" name="Nature">
        <title>Evolution of genes and genomes on the Drosophila phylogeny.</title>
        <authorList>
            <consortium name="Drosophila 12 Genomes Consortium"/>
            <person name="Clark A.G."/>
            <person name="Eisen M.B."/>
            <person name="Smith D.R."/>
            <person name="Bergman C.M."/>
            <person name="Oliver B."/>
            <person name="Markow T.A."/>
            <person name="Kaufman T.C."/>
            <person name="Kellis M."/>
            <person name="Gelbart W."/>
            <person name="Iyer V.N."/>
            <person name="Pollard D.A."/>
            <person name="Sackton T.B."/>
            <person name="Larracuente A.M."/>
            <person name="Singh N.D."/>
            <person name="Abad J.P."/>
            <person name="Abt D.N."/>
            <person name="Adryan B."/>
            <person name="Aguade M."/>
            <person name="Akashi H."/>
            <person name="Anderson W.W."/>
            <person name="Aquadro C.F."/>
            <person name="Ardell D.H."/>
            <person name="Arguello R."/>
            <person name="Artieri C.G."/>
            <person name="Barbash D.A."/>
            <person name="Barker D."/>
            <person name="Barsanti P."/>
            <person name="Batterham P."/>
            <person name="Batzoglou S."/>
            <person name="Begun D."/>
            <person name="Bhutkar A."/>
            <person name="Blanco E."/>
            <person name="Bosak S.A."/>
            <person name="Bradley R.K."/>
            <person name="Brand A.D."/>
            <person name="Brent M.R."/>
            <person name="Brooks A.N."/>
            <person name="Brown R.H."/>
            <person name="Butlin R.K."/>
            <person name="Caggese C."/>
            <person name="Calvi B.R."/>
            <person name="Bernardo de Carvalho A."/>
            <person name="Caspi A."/>
            <person name="Castrezana S."/>
            <person name="Celniker S.E."/>
            <person name="Chang J.L."/>
            <person name="Chapple C."/>
            <person name="Chatterji S."/>
            <person name="Chinwalla A."/>
            <person name="Civetta A."/>
            <person name="Clifton S.W."/>
            <person name="Comeron J.M."/>
            <person name="Costello J.C."/>
            <person name="Coyne J.A."/>
            <person name="Daub J."/>
            <person name="David R.G."/>
            <person name="Delcher A.L."/>
            <person name="Delehaunty K."/>
            <person name="Do C.B."/>
            <person name="Ebling H."/>
            <person name="Edwards K."/>
            <person name="Eickbush T."/>
            <person name="Evans J.D."/>
            <person name="Filipski A."/>
            <person name="Findeiss S."/>
            <person name="Freyhult E."/>
            <person name="Fulton L."/>
            <person name="Fulton R."/>
            <person name="Garcia A.C."/>
            <person name="Gardiner A."/>
            <person name="Garfield D.A."/>
            <person name="Garvin B.E."/>
            <person name="Gibson G."/>
            <person name="Gilbert D."/>
            <person name="Gnerre S."/>
            <person name="Godfrey J."/>
            <person name="Good R."/>
            <person name="Gotea V."/>
            <person name="Gravely B."/>
            <person name="Greenberg A.J."/>
            <person name="Griffiths-Jones S."/>
            <person name="Gross S."/>
            <person name="Guigo R."/>
            <person name="Gustafson E.A."/>
            <person name="Haerty W."/>
            <person name="Hahn M.W."/>
            <person name="Halligan D.L."/>
            <person name="Halpern A.L."/>
            <person name="Halter G.M."/>
            <person name="Han M.V."/>
            <person name="Heger A."/>
            <person name="Hillier L."/>
            <person name="Hinrichs A.S."/>
            <person name="Holmes I."/>
            <person name="Hoskins R.A."/>
            <person name="Hubisz M.J."/>
            <person name="Hultmark D."/>
            <person name="Huntley M.A."/>
            <person name="Jaffe D.B."/>
            <person name="Jagadeeshan S."/>
            <person name="Jeck W.R."/>
            <person name="Johnson J."/>
            <person name="Jones C.D."/>
            <person name="Jordan W.C."/>
            <person name="Karpen G.H."/>
            <person name="Kataoka E."/>
            <person name="Keightley P.D."/>
            <person name="Kheradpour P."/>
            <person name="Kirkness E.F."/>
            <person name="Koerich L.B."/>
            <person name="Kristiansen K."/>
            <person name="Kudrna D."/>
            <person name="Kulathinal R.J."/>
            <person name="Kumar S."/>
            <person name="Kwok R."/>
            <person name="Lander E."/>
            <person name="Langley C.H."/>
            <person name="Lapoint R."/>
            <person name="Lazzaro B.P."/>
            <person name="Lee S.J."/>
            <person name="Levesque L."/>
            <person name="Li R."/>
            <person name="Lin C.F."/>
            <person name="Lin M.F."/>
            <person name="Lindblad-Toh K."/>
            <person name="Llopart A."/>
            <person name="Long M."/>
            <person name="Low L."/>
            <person name="Lozovsky E."/>
            <person name="Lu J."/>
            <person name="Luo M."/>
            <person name="Machado C.A."/>
            <person name="Makalowski W."/>
            <person name="Marzo M."/>
            <person name="Matsuda M."/>
            <person name="Matzkin L."/>
            <person name="McAllister B."/>
            <person name="McBride C.S."/>
            <person name="McKernan B."/>
            <person name="McKernan K."/>
            <person name="Mendez-Lago M."/>
            <person name="Minx P."/>
            <person name="Mollenhauer M.U."/>
            <person name="Montooth K."/>
            <person name="Mount S.M."/>
            <person name="Mu X."/>
            <person name="Myers E."/>
            <person name="Negre B."/>
            <person name="Newfeld S."/>
            <person name="Nielsen R."/>
            <person name="Noor M.A."/>
            <person name="O'Grady P."/>
            <person name="Pachter L."/>
            <person name="Papaceit M."/>
            <person name="Parisi M.J."/>
            <person name="Parisi M."/>
            <person name="Parts L."/>
            <person name="Pedersen J.S."/>
            <person name="Pesole G."/>
            <person name="Phillippy A.M."/>
            <person name="Ponting C.P."/>
            <person name="Pop M."/>
            <person name="Porcelli D."/>
            <person name="Powell J.R."/>
            <person name="Prohaska S."/>
            <person name="Pruitt K."/>
            <person name="Puig M."/>
            <person name="Quesneville H."/>
            <person name="Ram K.R."/>
            <person name="Rand D."/>
            <person name="Rasmussen M.D."/>
            <person name="Reed L.K."/>
            <person name="Reenan R."/>
            <person name="Reily A."/>
            <person name="Remington K.A."/>
            <person name="Rieger T.T."/>
            <person name="Ritchie M.G."/>
            <person name="Robin C."/>
            <person name="Rogers Y.H."/>
            <person name="Rohde C."/>
            <person name="Rozas J."/>
            <person name="Rubenfield M.J."/>
            <person name="Ruiz A."/>
            <person name="Russo S."/>
            <person name="Salzberg S.L."/>
            <person name="Sanchez-Gracia A."/>
            <person name="Saranga D.J."/>
            <person name="Sato H."/>
            <person name="Schaeffer S.W."/>
            <person name="Schatz M.C."/>
            <person name="Schlenke T."/>
            <person name="Schwartz R."/>
            <person name="Segarra C."/>
            <person name="Singh R.S."/>
            <person name="Sirot L."/>
            <person name="Sirota M."/>
            <person name="Sisneros N.B."/>
            <person name="Smith C.D."/>
            <person name="Smith T.F."/>
            <person name="Spieth J."/>
            <person name="Stage D.E."/>
            <person name="Stark A."/>
            <person name="Stephan W."/>
            <person name="Strausberg R.L."/>
            <person name="Strempel S."/>
            <person name="Sturgill D."/>
            <person name="Sutton G."/>
            <person name="Sutton G.G."/>
            <person name="Tao W."/>
            <person name="Teichmann S."/>
            <person name="Tobari Y.N."/>
            <person name="Tomimura Y."/>
            <person name="Tsolas J.M."/>
            <person name="Valente V.L."/>
            <person name="Venter E."/>
            <person name="Venter J.C."/>
            <person name="Vicario S."/>
            <person name="Vieira F.G."/>
            <person name="Vilella A.J."/>
            <person name="Villasante A."/>
            <person name="Walenz B."/>
            <person name="Wang J."/>
            <person name="Wasserman M."/>
            <person name="Watts T."/>
            <person name="Wilson D."/>
            <person name="Wilson R.K."/>
            <person name="Wing R.A."/>
            <person name="Wolfner M.F."/>
            <person name="Wong A."/>
            <person name="Wong G.K."/>
            <person name="Wu C.I."/>
            <person name="Wu G."/>
            <person name="Yamamoto D."/>
            <person name="Yang H.P."/>
            <person name="Yang S.P."/>
            <person name="Yorke J.A."/>
            <person name="Yoshida K."/>
            <person name="Zdobnov E."/>
            <person name="Zhang P."/>
            <person name="Zhang Y."/>
            <person name="Zimin A.V."/>
            <person name="Baldwin J."/>
            <person name="Abdouelleil A."/>
            <person name="Abdulkadir J."/>
            <person name="Abebe A."/>
            <person name="Abera B."/>
            <person name="Abreu J."/>
            <person name="Acer S.C."/>
            <person name="Aftuck L."/>
            <person name="Alexander A."/>
            <person name="An P."/>
            <person name="Anderson E."/>
            <person name="Anderson S."/>
            <person name="Arachi H."/>
            <person name="Azer M."/>
            <person name="Bachantsang P."/>
            <person name="Barry A."/>
            <person name="Bayul T."/>
            <person name="Berlin A."/>
            <person name="Bessette D."/>
            <person name="Bloom T."/>
            <person name="Blye J."/>
            <person name="Boguslavskiy L."/>
            <person name="Bonnet C."/>
            <person name="Boukhgalter B."/>
            <person name="Bourzgui I."/>
            <person name="Brown A."/>
            <person name="Cahill P."/>
            <person name="Channer S."/>
            <person name="Cheshatsang Y."/>
            <person name="Chuda L."/>
            <person name="Citroen M."/>
            <person name="Collymore A."/>
            <person name="Cooke P."/>
            <person name="Costello M."/>
            <person name="D'Aco K."/>
            <person name="Daza R."/>
            <person name="De Haan G."/>
            <person name="DeGray S."/>
            <person name="DeMaso C."/>
            <person name="Dhargay N."/>
            <person name="Dooley K."/>
            <person name="Dooley E."/>
            <person name="Doricent M."/>
            <person name="Dorje P."/>
            <person name="Dorjee K."/>
            <person name="Dupes A."/>
            <person name="Elong R."/>
            <person name="Falk J."/>
            <person name="Farina A."/>
            <person name="Faro S."/>
            <person name="Ferguson D."/>
            <person name="Fisher S."/>
            <person name="Foley C.D."/>
            <person name="Franke A."/>
            <person name="Friedrich D."/>
            <person name="Gadbois L."/>
            <person name="Gearin G."/>
            <person name="Gearin C.R."/>
            <person name="Giannoukos G."/>
            <person name="Goode T."/>
            <person name="Graham J."/>
            <person name="Grandbois E."/>
            <person name="Grewal S."/>
            <person name="Gyaltsen K."/>
            <person name="Hafez N."/>
            <person name="Hagos B."/>
            <person name="Hall J."/>
            <person name="Henson C."/>
            <person name="Hollinger A."/>
            <person name="Honan T."/>
            <person name="Huard M.D."/>
            <person name="Hughes L."/>
            <person name="Hurhula B."/>
            <person name="Husby M.E."/>
            <person name="Kamat A."/>
            <person name="Kanga B."/>
            <person name="Kashin S."/>
            <person name="Khazanovich D."/>
            <person name="Kisner P."/>
            <person name="Lance K."/>
            <person name="Lara M."/>
            <person name="Lee W."/>
            <person name="Lennon N."/>
            <person name="Letendre F."/>
            <person name="LeVine R."/>
            <person name="Lipovsky A."/>
            <person name="Liu X."/>
            <person name="Liu J."/>
            <person name="Liu S."/>
            <person name="Lokyitsang T."/>
            <person name="Lokyitsang Y."/>
            <person name="Lubonja R."/>
            <person name="Lui A."/>
            <person name="MacDonald P."/>
            <person name="Magnisalis V."/>
            <person name="Maru K."/>
            <person name="Matthews C."/>
            <person name="McCusker W."/>
            <person name="McDonough S."/>
            <person name="Mehta T."/>
            <person name="Meldrim J."/>
            <person name="Meneus L."/>
            <person name="Mihai O."/>
            <person name="Mihalev A."/>
            <person name="Mihova T."/>
            <person name="Mittelman R."/>
            <person name="Mlenga V."/>
            <person name="Montmayeur A."/>
            <person name="Mulrain L."/>
            <person name="Navidi A."/>
            <person name="Naylor J."/>
            <person name="Negash T."/>
            <person name="Nguyen T."/>
            <person name="Nguyen N."/>
            <person name="Nicol R."/>
            <person name="Norbu C."/>
            <person name="Norbu N."/>
            <person name="Novod N."/>
            <person name="O'Neill B."/>
            <person name="Osman S."/>
            <person name="Markiewicz E."/>
            <person name="Oyono O.L."/>
            <person name="Patti C."/>
            <person name="Phunkhang P."/>
            <person name="Pierre F."/>
            <person name="Priest M."/>
            <person name="Raghuraman S."/>
            <person name="Rege F."/>
            <person name="Reyes R."/>
            <person name="Rise C."/>
            <person name="Rogov P."/>
            <person name="Ross K."/>
            <person name="Ryan E."/>
            <person name="Settipalli S."/>
            <person name="Shea T."/>
            <person name="Sherpa N."/>
            <person name="Shi L."/>
            <person name="Shih D."/>
            <person name="Sparrow T."/>
            <person name="Spaulding J."/>
            <person name="Stalker J."/>
            <person name="Stange-Thomann N."/>
            <person name="Stavropoulos S."/>
            <person name="Stone C."/>
            <person name="Strader C."/>
            <person name="Tesfaye S."/>
            <person name="Thomson T."/>
            <person name="Thoulutsang Y."/>
            <person name="Thoulutsang D."/>
            <person name="Topham K."/>
            <person name="Topping I."/>
            <person name="Tsamla T."/>
            <person name="Vassiliev H."/>
            <person name="Vo A."/>
            <person name="Wangchuk T."/>
            <person name="Wangdi T."/>
            <person name="Weiand M."/>
            <person name="Wilkinson J."/>
            <person name="Wilson A."/>
            <person name="Yadav S."/>
            <person name="Young G."/>
            <person name="Yu Q."/>
            <person name="Zembek L."/>
            <person name="Zhong D."/>
            <person name="Zimmer A."/>
            <person name="Zwirko Z."/>
            <person name="Jaffe D.B."/>
            <person name="Alvarez P."/>
            <person name="Brockman W."/>
            <person name="Butler J."/>
            <person name="Chin C."/>
            <person name="Gnerre S."/>
            <person name="Grabherr M."/>
            <person name="Kleber M."/>
            <person name="Mauceli E."/>
            <person name="MacCallum I."/>
        </authorList>
    </citation>
    <scope>NUCLEOTIDE SEQUENCE [LARGE SCALE GENOMIC DNA]</scope>
    <source>
        <strain evidence="4 5">TSC#14021-0224.01</strain>
    </source>
</reference>
<dbReference type="Proteomes" id="UP000008711">
    <property type="component" value="Unassembled WGS sequence"/>
</dbReference>
<keyword evidence="5" id="KW-1185">Reference proteome</keyword>
<dbReference type="SUPFAM" id="SSF55797">
    <property type="entry name" value="PR-1-like"/>
    <property type="match status" value="1"/>
</dbReference>
<keyword evidence="3" id="KW-0472">Membrane</keyword>
<keyword evidence="3" id="KW-1133">Transmembrane helix</keyword>
<reference evidence="4 5" key="2">
    <citation type="journal article" date="2008" name="Bioinformatics">
        <title>Assembly reconciliation.</title>
        <authorList>
            <person name="Zimin A.V."/>
            <person name="Smith D.R."/>
            <person name="Sutton G."/>
            <person name="Yorke J.A."/>
        </authorList>
    </citation>
    <scope>NUCLEOTIDE SEQUENCE [LARGE SCALE GENOMIC DNA]</scope>
    <source>
        <strain evidence="4 5">TSC#14021-0224.01</strain>
    </source>
</reference>
<proteinExistence type="predicted"/>
<gene>
    <name evidence="4" type="primary">Dere\GG27209</name>
    <name evidence="4" type="synonym">GG27209</name>
    <name evidence="4" type="ORF">Dere_GG27209</name>
</gene>
<organism evidence="4 5">
    <name type="scientific">Drosophila erecta</name>
    <name type="common">Fruit fly</name>
    <dbReference type="NCBI Taxonomy" id="7220"/>
    <lineage>
        <taxon>Eukaryota</taxon>
        <taxon>Metazoa</taxon>
        <taxon>Ecdysozoa</taxon>
        <taxon>Arthropoda</taxon>
        <taxon>Hexapoda</taxon>
        <taxon>Insecta</taxon>
        <taxon>Pterygota</taxon>
        <taxon>Neoptera</taxon>
        <taxon>Endopterygota</taxon>
        <taxon>Diptera</taxon>
        <taxon>Brachycera</taxon>
        <taxon>Muscomorpha</taxon>
        <taxon>Ephydroidea</taxon>
        <taxon>Drosophilidae</taxon>
        <taxon>Drosophila</taxon>
        <taxon>Sophophora</taxon>
    </lineage>
</organism>
<name>A0A0Q5U817_DROER</name>
<sequence>MDWHGENEPSLGYDIIKSEVLTAHNEHRRDWTVPEFIESPALSKEALVYAYYLATLKIPDQILYEQAKERNIRVDHLDYPVSDEEFEVFSENICEFQKNECVYYWATEGAASYSIPKERRTKVEQSLADKFSFITWKSSTVIGIGWTPKDKLDKNGRKILVVRYSPAGNKPGQYEQNIENPEFLEYFNMPAREDPNAGHRHNNSSGLGYGVVNVPVYMSLFVLAIPLIRKLACTIHN</sequence>
<evidence type="ECO:0000256" key="3">
    <source>
        <dbReference type="SAM" id="Phobius"/>
    </source>
</evidence>
<evidence type="ECO:0008006" key="6">
    <source>
        <dbReference type="Google" id="ProtNLM"/>
    </source>
</evidence>
<evidence type="ECO:0000256" key="2">
    <source>
        <dbReference type="ARBA" id="ARBA00022525"/>
    </source>
</evidence>
<evidence type="ECO:0000313" key="4">
    <source>
        <dbReference type="EMBL" id="KQS44316.1"/>
    </source>
</evidence>
<feature type="transmembrane region" description="Helical" evidence="3">
    <location>
        <begin position="207"/>
        <end position="228"/>
    </location>
</feature>
<dbReference type="InterPro" id="IPR035940">
    <property type="entry name" value="CAP_sf"/>
</dbReference>
<protein>
    <recommendedName>
        <fullName evidence="6">SCP domain-containing protein</fullName>
    </recommendedName>
</protein>
<evidence type="ECO:0000256" key="1">
    <source>
        <dbReference type="ARBA" id="ARBA00004613"/>
    </source>
</evidence>
<keyword evidence="2" id="KW-0964">Secreted</keyword>
<comment type="subcellular location">
    <subcellularLocation>
        <location evidence="1">Secreted</location>
    </subcellularLocation>
</comment>
<dbReference type="EMBL" id="CH954178">
    <property type="protein sequence ID" value="KQS44316.1"/>
    <property type="molecule type" value="Genomic_DNA"/>
</dbReference>
<evidence type="ECO:0000313" key="5">
    <source>
        <dbReference type="Proteomes" id="UP000008711"/>
    </source>
</evidence>
<accession>A0A0Q5U817</accession>